<feature type="transmembrane region" description="Helical" evidence="1">
    <location>
        <begin position="44"/>
        <end position="62"/>
    </location>
</feature>
<name>A0ABV0A5F4_9HYPH</name>
<keyword evidence="1" id="KW-0812">Transmembrane</keyword>
<evidence type="ECO:0000313" key="3">
    <source>
        <dbReference type="EMBL" id="MEN3239062.1"/>
    </source>
</evidence>
<keyword evidence="1" id="KW-0472">Membrane</keyword>
<evidence type="ECO:0000313" key="4">
    <source>
        <dbReference type="Proteomes" id="UP001407347"/>
    </source>
</evidence>
<keyword evidence="4" id="KW-1185">Reference proteome</keyword>
<reference evidence="3 4" key="1">
    <citation type="journal article" date="2023" name="PLoS ONE">
        <title>Complete genome assembly of Hawai'i environmental nontuberculous mycobacteria reveals unexpected co-isolation with methylobacteria.</title>
        <authorList>
            <person name="Hendrix J."/>
            <person name="Epperson L.E."/>
            <person name="Tong E.I."/>
            <person name="Chan Y.L."/>
            <person name="Hasan N.A."/>
            <person name="Dawrs S.N."/>
            <person name="Norton G.J."/>
            <person name="Virdi R."/>
            <person name="Crooks J.L."/>
            <person name="Chan E.D."/>
            <person name="Honda J.R."/>
            <person name="Strong M."/>
        </authorList>
    </citation>
    <scope>NUCLEOTIDE SEQUENCE [LARGE SCALE GENOMIC DNA]</scope>
    <source>
        <strain evidence="3 4">NJH_HI04-1</strain>
    </source>
</reference>
<accession>A0ABV0A5F4</accession>
<comment type="caution">
    <text evidence="3">The sequence shown here is derived from an EMBL/GenBank/DDBJ whole genome shotgun (WGS) entry which is preliminary data.</text>
</comment>
<dbReference type="Proteomes" id="UP001407347">
    <property type="component" value="Unassembled WGS sequence"/>
</dbReference>
<evidence type="ECO:0000313" key="2">
    <source>
        <dbReference type="EMBL" id="MEN3234243.1"/>
    </source>
</evidence>
<reference evidence="3" key="2">
    <citation type="submission" date="2023-02" db="EMBL/GenBank/DDBJ databases">
        <authorList>
            <person name="Hendrix J."/>
        </authorList>
    </citation>
    <scope>NUCLEOTIDE SEQUENCE</scope>
    <source>
        <strain evidence="3">NJH_HI04-1</strain>
    </source>
</reference>
<evidence type="ECO:0000256" key="1">
    <source>
        <dbReference type="SAM" id="Phobius"/>
    </source>
</evidence>
<proteinExistence type="predicted"/>
<feature type="transmembrane region" description="Helical" evidence="1">
    <location>
        <begin position="74"/>
        <end position="94"/>
    </location>
</feature>
<organism evidence="3 4">
    <name type="scientific">Methylobacterium ajmalii</name>
    <dbReference type="NCBI Taxonomy" id="2738439"/>
    <lineage>
        <taxon>Bacteria</taxon>
        <taxon>Pseudomonadati</taxon>
        <taxon>Pseudomonadota</taxon>
        <taxon>Alphaproteobacteria</taxon>
        <taxon>Hyphomicrobiales</taxon>
        <taxon>Methylobacteriaceae</taxon>
        <taxon>Methylobacterium</taxon>
    </lineage>
</organism>
<gene>
    <name evidence="2" type="ORF">PUR29_11605</name>
    <name evidence="3" type="ORF">PUR29_37115</name>
</gene>
<protein>
    <submittedName>
        <fullName evidence="3">PH domain-containing protein</fullName>
    </submittedName>
</protein>
<keyword evidence="1" id="KW-1133">Transmembrane helix</keyword>
<dbReference type="EMBL" id="JAQYXP010000002">
    <property type="protein sequence ID" value="MEN3234243.1"/>
    <property type="molecule type" value="Genomic_DNA"/>
</dbReference>
<dbReference type="EMBL" id="JAQYXP010000015">
    <property type="protein sequence ID" value="MEN3239062.1"/>
    <property type="molecule type" value="Genomic_DNA"/>
</dbReference>
<sequence length="193" mass="21254">MTQAWTRRSSGSMERKVAPQLLAGERILWQGAPIQGLMLRPLDLALIPFSLFWAGMALFWNIKTWDAAIGSVSRLGGLVMLIVGVYAVIGRFLLDGYMRRHLSYVVTDRRAIIARTGPWPTRLSLDLARLPHLELKEMPDGTGTILFGAPRPVRGNHAAGLGVWQPTLDPTPQFIGIPDADAVFALIQSRTGD</sequence>
<dbReference type="RefSeq" id="WP_145984660.1">
    <property type="nucleotide sequence ID" value="NZ_JAQYXP010000002.1"/>
</dbReference>